<name>A0A2M4D8Z5_ANODA</name>
<proteinExistence type="predicted"/>
<reference evidence="2" key="1">
    <citation type="submission" date="2018-01" db="EMBL/GenBank/DDBJ databases">
        <title>An insight into the sialome of Amazonian anophelines.</title>
        <authorList>
            <person name="Ribeiro J.M."/>
            <person name="Scarpassa V."/>
            <person name="Calvo E."/>
        </authorList>
    </citation>
    <scope>NUCLEOTIDE SEQUENCE</scope>
</reference>
<keyword evidence="1" id="KW-0732">Signal</keyword>
<sequence length="124" mass="13681">MPQHHHHHHNQCDSTAFYLALALAAAPCVCHAAEATKSRVRQALFRDLLSRLCFPSGFGFFLLQKRVSGGDTDSYFHINTLSKSSTHTLRGRTFGPSFGWPNCGVSLSVFFAYPSPPSRDAASR</sequence>
<feature type="chain" id="PRO_5014746918" evidence="1">
    <location>
        <begin position="33"/>
        <end position="124"/>
    </location>
</feature>
<organism evidence="2">
    <name type="scientific">Anopheles darlingi</name>
    <name type="common">Mosquito</name>
    <dbReference type="NCBI Taxonomy" id="43151"/>
    <lineage>
        <taxon>Eukaryota</taxon>
        <taxon>Metazoa</taxon>
        <taxon>Ecdysozoa</taxon>
        <taxon>Arthropoda</taxon>
        <taxon>Hexapoda</taxon>
        <taxon>Insecta</taxon>
        <taxon>Pterygota</taxon>
        <taxon>Neoptera</taxon>
        <taxon>Endopterygota</taxon>
        <taxon>Diptera</taxon>
        <taxon>Nematocera</taxon>
        <taxon>Culicoidea</taxon>
        <taxon>Culicidae</taxon>
        <taxon>Anophelinae</taxon>
        <taxon>Anopheles</taxon>
    </lineage>
</organism>
<protein>
    <submittedName>
        <fullName evidence="2">Putative secreted protein</fullName>
    </submittedName>
</protein>
<feature type="signal peptide" evidence="1">
    <location>
        <begin position="1"/>
        <end position="32"/>
    </location>
</feature>
<evidence type="ECO:0000256" key="1">
    <source>
        <dbReference type="SAM" id="SignalP"/>
    </source>
</evidence>
<accession>A0A2M4D8Z5</accession>
<dbReference type="AlphaFoldDB" id="A0A2M4D8Z5"/>
<evidence type="ECO:0000313" key="2">
    <source>
        <dbReference type="EMBL" id="MBW74029.1"/>
    </source>
</evidence>
<dbReference type="EMBL" id="GGFL01009851">
    <property type="protein sequence ID" value="MBW74029.1"/>
    <property type="molecule type" value="Transcribed_RNA"/>
</dbReference>